<keyword evidence="2" id="KW-1185">Reference proteome</keyword>
<organism evidence="1 2">
    <name type="scientific">Pythium insidiosum</name>
    <name type="common">Pythiosis disease agent</name>
    <dbReference type="NCBI Taxonomy" id="114742"/>
    <lineage>
        <taxon>Eukaryota</taxon>
        <taxon>Sar</taxon>
        <taxon>Stramenopiles</taxon>
        <taxon>Oomycota</taxon>
        <taxon>Peronosporomycetes</taxon>
        <taxon>Pythiales</taxon>
        <taxon>Pythiaceae</taxon>
        <taxon>Pythium</taxon>
    </lineage>
</organism>
<dbReference type="Gene3D" id="3.80.10.10">
    <property type="entry name" value="Ribonuclease Inhibitor"/>
    <property type="match status" value="1"/>
</dbReference>
<evidence type="ECO:0000313" key="1">
    <source>
        <dbReference type="EMBL" id="KAJ0390405.1"/>
    </source>
</evidence>
<dbReference type="Proteomes" id="UP001209570">
    <property type="component" value="Unassembled WGS sequence"/>
</dbReference>
<gene>
    <name evidence="1" type="ORF">P43SY_011737</name>
</gene>
<comment type="caution">
    <text evidence="1">The sequence shown here is derived from an EMBL/GenBank/DDBJ whole genome shotgun (WGS) entry which is preliminary data.</text>
</comment>
<dbReference type="InterPro" id="IPR032675">
    <property type="entry name" value="LRR_dom_sf"/>
</dbReference>
<protein>
    <submittedName>
        <fullName evidence="1">Uncharacterized protein</fullName>
    </submittedName>
</protein>
<dbReference type="SUPFAM" id="SSF52047">
    <property type="entry name" value="RNI-like"/>
    <property type="match status" value="1"/>
</dbReference>
<sequence>MLSALFSKDSTLRLEVLDMTEFHCSDQELRSLLQQAEAAPTSGNDEAMTPLRALKTLRVNRGELASLMSPSLESFVAPYSWLPAQPRLLSGGVGLRELRVYLTSSALVALEDLPHTALQMLGVQWTWVPGVGVLGRLLSHFGATLTSLDLSMQRYNTGADIAEMIVAHCPRLACLAVAEIQDDFVEALVGACESGRCPQLRHLHVSLNWDRSGVPCLRLMRALCDPKRVISKSLESLHIDCSHSDPSLVQQAADAMLCCNSRLVKLELVVRDRYQAETTDEDVALVRELQVMADGKSSVPHGSFLPDRVVLPSMRRRLAFLSAMAALRVNLPNDVLQAVLSLSGRAAVRQTR</sequence>
<evidence type="ECO:0000313" key="2">
    <source>
        <dbReference type="Proteomes" id="UP001209570"/>
    </source>
</evidence>
<dbReference type="EMBL" id="JAKCXM010002168">
    <property type="protein sequence ID" value="KAJ0390405.1"/>
    <property type="molecule type" value="Genomic_DNA"/>
</dbReference>
<proteinExistence type="predicted"/>
<reference evidence="1" key="1">
    <citation type="submission" date="2021-12" db="EMBL/GenBank/DDBJ databases">
        <title>Prjna785345.</title>
        <authorList>
            <person name="Rujirawat T."/>
            <person name="Krajaejun T."/>
        </authorList>
    </citation>
    <scope>NUCLEOTIDE SEQUENCE</scope>
    <source>
        <strain evidence="1">Pi057C3</strain>
    </source>
</reference>
<dbReference type="AlphaFoldDB" id="A0AAD5Q167"/>
<name>A0AAD5Q167_PYTIN</name>
<accession>A0AAD5Q167</accession>